<dbReference type="OrthoDB" id="4310518at2"/>
<feature type="domain" description="DUF559" evidence="1">
    <location>
        <begin position="175"/>
        <end position="265"/>
    </location>
</feature>
<proteinExistence type="predicted"/>
<dbReference type="SUPFAM" id="SSF52980">
    <property type="entry name" value="Restriction endonuclease-like"/>
    <property type="match status" value="1"/>
</dbReference>
<accession>A0A553K0T4</accession>
<dbReference type="EMBL" id="VKKG01000003">
    <property type="protein sequence ID" value="TRY18312.1"/>
    <property type="molecule type" value="Genomic_DNA"/>
</dbReference>
<dbReference type="AlphaFoldDB" id="A0A553K0T4"/>
<dbReference type="RefSeq" id="WP_143938288.1">
    <property type="nucleotide sequence ID" value="NZ_VKKG01000003.1"/>
</dbReference>
<dbReference type="InterPro" id="IPR007569">
    <property type="entry name" value="DUF559"/>
</dbReference>
<keyword evidence="3" id="KW-1185">Reference proteome</keyword>
<evidence type="ECO:0000259" key="1">
    <source>
        <dbReference type="Pfam" id="PF04480"/>
    </source>
</evidence>
<name>A0A553K0T4_9ACTN</name>
<dbReference type="InterPro" id="IPR011335">
    <property type="entry name" value="Restrct_endonuc-II-like"/>
</dbReference>
<dbReference type="Gene3D" id="3.40.960.10">
    <property type="entry name" value="VSR Endonuclease"/>
    <property type="match status" value="1"/>
</dbReference>
<protein>
    <submittedName>
        <fullName evidence="2">DUF559 domain-containing protein</fullName>
    </submittedName>
</protein>
<dbReference type="Proteomes" id="UP000317638">
    <property type="component" value="Unassembled WGS sequence"/>
</dbReference>
<organism evidence="2 3">
    <name type="scientific">Tessaracoccus rhinocerotis</name>
    <dbReference type="NCBI Taxonomy" id="1689449"/>
    <lineage>
        <taxon>Bacteria</taxon>
        <taxon>Bacillati</taxon>
        <taxon>Actinomycetota</taxon>
        <taxon>Actinomycetes</taxon>
        <taxon>Propionibacteriales</taxon>
        <taxon>Propionibacteriaceae</taxon>
        <taxon>Tessaracoccus</taxon>
    </lineage>
</organism>
<dbReference type="Pfam" id="PF04480">
    <property type="entry name" value="DUF559"/>
    <property type="match status" value="1"/>
</dbReference>
<comment type="caution">
    <text evidence="2">The sequence shown here is derived from an EMBL/GenBank/DDBJ whole genome shotgun (WGS) entry which is preliminary data.</text>
</comment>
<gene>
    <name evidence="2" type="ORF">FOJ82_09790</name>
</gene>
<reference evidence="2 3" key="1">
    <citation type="submission" date="2019-07" db="EMBL/GenBank/DDBJ databases">
        <authorList>
            <person name="Zhou L.-Y."/>
        </authorList>
    </citation>
    <scope>NUCLEOTIDE SEQUENCE [LARGE SCALE GENOMIC DNA]</scope>
    <source>
        <strain evidence="2 3">YIM 101269</strain>
    </source>
</reference>
<sequence length="301" mass="33757">MEHPLRCHPLVVRRELPRSGGTIDRLLRDERLVRMLPGVHRWSDIEETFELRVAATRKWDPDAIFVGSTAARLSWWSELSDPLVRVSSRSKRKATAWLRPTAQPVPDELVAENADGLRLASPECSALQLAGAGHRDAVFEALRRGLSLAHLNEALACFPKRLRGNPLRALRMAESMDEPWSPLERDAHVLLRAAKVTGWEANHRIEVGDRVYFADIAFPEARLIVELDGWTFHSIADRVSDNDRQNDLVTAGWTVVRFSFETLDSMVGLVQRVLAADWTAAPLALGVMSAARDDTGDWHIA</sequence>
<evidence type="ECO:0000313" key="2">
    <source>
        <dbReference type="EMBL" id="TRY18312.1"/>
    </source>
</evidence>
<evidence type="ECO:0000313" key="3">
    <source>
        <dbReference type="Proteomes" id="UP000317638"/>
    </source>
</evidence>